<dbReference type="InterPro" id="IPR050196">
    <property type="entry name" value="Cytochrome_P450_Monoox"/>
</dbReference>
<dbReference type="GO" id="GO:0004497">
    <property type="term" value="F:monooxygenase activity"/>
    <property type="evidence" value="ECO:0007669"/>
    <property type="project" value="UniProtKB-KW"/>
</dbReference>
<dbReference type="PANTHER" id="PTHR24291:SF146">
    <property type="entry name" value="CYTOCHROME P450"/>
    <property type="match status" value="1"/>
</dbReference>
<evidence type="ECO:0000256" key="1">
    <source>
        <dbReference type="ARBA" id="ARBA00001971"/>
    </source>
</evidence>
<keyword evidence="4 6" id="KW-0408">Iron</keyword>
<dbReference type="SUPFAM" id="SSF48264">
    <property type="entry name" value="Cytochrome P450"/>
    <property type="match status" value="1"/>
</dbReference>
<feature type="binding site" description="axial binding residue" evidence="6">
    <location>
        <position position="457"/>
    </location>
    <ligand>
        <name>heme</name>
        <dbReference type="ChEBI" id="CHEBI:30413"/>
    </ligand>
    <ligandPart>
        <name>Fe</name>
        <dbReference type="ChEBI" id="CHEBI:18248"/>
    </ligandPart>
</feature>
<evidence type="ECO:0000256" key="7">
    <source>
        <dbReference type="RuleBase" id="RU000461"/>
    </source>
</evidence>
<evidence type="ECO:0000256" key="5">
    <source>
        <dbReference type="ARBA" id="ARBA00023033"/>
    </source>
</evidence>
<accession>A0AAV5UYL0</accession>
<dbReference type="CDD" id="cd20628">
    <property type="entry name" value="CYP4"/>
    <property type="match status" value="1"/>
</dbReference>
<dbReference type="GO" id="GO:0016705">
    <property type="term" value="F:oxidoreductase activity, acting on paired donors, with incorporation or reduction of molecular oxygen"/>
    <property type="evidence" value="ECO:0007669"/>
    <property type="project" value="InterPro"/>
</dbReference>
<evidence type="ECO:0000256" key="3">
    <source>
        <dbReference type="ARBA" id="ARBA00022617"/>
    </source>
</evidence>
<dbReference type="PRINTS" id="PR00463">
    <property type="entry name" value="EP450I"/>
</dbReference>
<organism evidence="8 9">
    <name type="scientific">Pristionchus fissidentatus</name>
    <dbReference type="NCBI Taxonomy" id="1538716"/>
    <lineage>
        <taxon>Eukaryota</taxon>
        <taxon>Metazoa</taxon>
        <taxon>Ecdysozoa</taxon>
        <taxon>Nematoda</taxon>
        <taxon>Chromadorea</taxon>
        <taxon>Rhabditida</taxon>
        <taxon>Rhabditina</taxon>
        <taxon>Diplogasteromorpha</taxon>
        <taxon>Diplogasteroidea</taxon>
        <taxon>Neodiplogasteridae</taxon>
        <taxon>Pristionchus</taxon>
    </lineage>
</organism>
<comment type="similarity">
    <text evidence="2 7">Belongs to the cytochrome P450 family.</text>
</comment>
<comment type="caution">
    <text evidence="8">The sequence shown here is derived from an EMBL/GenBank/DDBJ whole genome shotgun (WGS) entry which is preliminary data.</text>
</comment>
<keyword evidence="6 7" id="KW-0479">Metal-binding</keyword>
<protein>
    <recommendedName>
        <fullName evidence="10">Cytochrome P450</fullName>
    </recommendedName>
</protein>
<dbReference type="PANTHER" id="PTHR24291">
    <property type="entry name" value="CYTOCHROME P450 FAMILY 4"/>
    <property type="match status" value="1"/>
</dbReference>
<dbReference type="InterPro" id="IPR002401">
    <property type="entry name" value="Cyt_P450_E_grp-I"/>
</dbReference>
<sequence length="514" mass="58974">MAAVLLILIPLAITAVVFLVAWRKITEVTVLIFRSYYNLYKVPGPKAYPIIGSVWQFKLDTGDFMVQLLSWANVFAFYDGACGVIKAWLGPIPIAVIVKPEYCKQILESNTLITKATQYDKLSEWIGTGLLTSTNEKWFGRRKMLTPAFHFQVLKGYGETFIRQAQIFIEQVDKSADTGREIDLFPYVKRCALDIICETAMASQVNSQIGKNSDYVNAVVRLSDMIFTYERSPWLWFKPVWYGCGMGFEFDRLVKLTTDFTRRVINERRQSLIDEGEMENPGDLSKKKMAFLDLMLLTQEKNALSDEDIREEVDTFMFEGHDTTGSGMGFTIWLLGQHPQYQAKVHAEMDEVFGDDDREPTEADLKKCVYLEKCIKESLRMCPPVPLIARRLTHDLVLDDITIPKDITAIVIPMGTHRDPAQWEFPEQFYPDHFEADAAAKRHPFAYYPFSAGPRNCIGQKFAMTEEKTVLSYFFRKYGVESVEPLPGNRFIPELILKPENGVKCFVYKRQKSN</sequence>
<name>A0AAV5UYL0_9BILA</name>
<evidence type="ECO:0000313" key="8">
    <source>
        <dbReference type="EMBL" id="GMT11303.1"/>
    </source>
</evidence>
<evidence type="ECO:0000256" key="6">
    <source>
        <dbReference type="PIRSR" id="PIRSR602401-1"/>
    </source>
</evidence>
<dbReference type="GO" id="GO:0020037">
    <property type="term" value="F:heme binding"/>
    <property type="evidence" value="ECO:0007669"/>
    <property type="project" value="InterPro"/>
</dbReference>
<keyword evidence="3 6" id="KW-0349">Heme</keyword>
<evidence type="ECO:0000313" key="9">
    <source>
        <dbReference type="Proteomes" id="UP001432322"/>
    </source>
</evidence>
<dbReference type="PRINTS" id="PR00385">
    <property type="entry name" value="P450"/>
</dbReference>
<keyword evidence="9" id="KW-1185">Reference proteome</keyword>
<reference evidence="8" key="1">
    <citation type="submission" date="2023-10" db="EMBL/GenBank/DDBJ databases">
        <title>Genome assembly of Pristionchus species.</title>
        <authorList>
            <person name="Yoshida K."/>
            <person name="Sommer R.J."/>
        </authorList>
    </citation>
    <scope>NUCLEOTIDE SEQUENCE</scope>
    <source>
        <strain evidence="8">RS5133</strain>
    </source>
</reference>
<evidence type="ECO:0008006" key="10">
    <source>
        <dbReference type="Google" id="ProtNLM"/>
    </source>
</evidence>
<keyword evidence="5 7" id="KW-0503">Monooxygenase</keyword>
<dbReference type="GO" id="GO:0005506">
    <property type="term" value="F:iron ion binding"/>
    <property type="evidence" value="ECO:0007669"/>
    <property type="project" value="InterPro"/>
</dbReference>
<keyword evidence="7" id="KW-0560">Oxidoreductase</keyword>
<dbReference type="PROSITE" id="PS00086">
    <property type="entry name" value="CYTOCHROME_P450"/>
    <property type="match status" value="1"/>
</dbReference>
<dbReference type="InterPro" id="IPR001128">
    <property type="entry name" value="Cyt_P450"/>
</dbReference>
<dbReference type="Gene3D" id="1.10.630.10">
    <property type="entry name" value="Cytochrome P450"/>
    <property type="match status" value="1"/>
</dbReference>
<dbReference type="InterPro" id="IPR036396">
    <property type="entry name" value="Cyt_P450_sf"/>
</dbReference>
<proteinExistence type="inferred from homology"/>
<gene>
    <name evidence="8" type="ORF">PFISCL1PPCAC_2600</name>
</gene>
<dbReference type="Proteomes" id="UP001432322">
    <property type="component" value="Unassembled WGS sequence"/>
</dbReference>
<comment type="cofactor">
    <cofactor evidence="1 6">
        <name>heme</name>
        <dbReference type="ChEBI" id="CHEBI:30413"/>
    </cofactor>
</comment>
<dbReference type="EMBL" id="BTSY01000001">
    <property type="protein sequence ID" value="GMT11303.1"/>
    <property type="molecule type" value="Genomic_DNA"/>
</dbReference>
<dbReference type="Pfam" id="PF00067">
    <property type="entry name" value="p450"/>
    <property type="match status" value="1"/>
</dbReference>
<dbReference type="InterPro" id="IPR017972">
    <property type="entry name" value="Cyt_P450_CS"/>
</dbReference>
<evidence type="ECO:0000256" key="2">
    <source>
        <dbReference type="ARBA" id="ARBA00010617"/>
    </source>
</evidence>
<dbReference type="AlphaFoldDB" id="A0AAV5UYL0"/>
<evidence type="ECO:0000256" key="4">
    <source>
        <dbReference type="ARBA" id="ARBA00023004"/>
    </source>
</evidence>